<dbReference type="KEGG" id="ela:UCREL1_11291"/>
<dbReference type="GO" id="GO:0016491">
    <property type="term" value="F:oxidoreductase activity"/>
    <property type="evidence" value="ECO:0007669"/>
    <property type="project" value="InterPro"/>
</dbReference>
<dbReference type="Proteomes" id="UP000012174">
    <property type="component" value="Unassembled WGS sequence"/>
</dbReference>
<dbReference type="PANTHER" id="PTHR40260:SF2">
    <property type="entry name" value="BLR8190 PROTEIN"/>
    <property type="match status" value="1"/>
</dbReference>
<dbReference type="InterPro" id="IPR011008">
    <property type="entry name" value="Dimeric_a/b-barrel"/>
</dbReference>
<organism evidence="2 3">
    <name type="scientific">Eutypa lata (strain UCR-EL1)</name>
    <name type="common">Grapevine dieback disease fungus</name>
    <name type="synonym">Eutypa armeniacae</name>
    <dbReference type="NCBI Taxonomy" id="1287681"/>
    <lineage>
        <taxon>Eukaryota</taxon>
        <taxon>Fungi</taxon>
        <taxon>Dikarya</taxon>
        <taxon>Ascomycota</taxon>
        <taxon>Pezizomycotina</taxon>
        <taxon>Sordariomycetes</taxon>
        <taxon>Xylariomycetidae</taxon>
        <taxon>Xylariales</taxon>
        <taxon>Diatrypaceae</taxon>
        <taxon>Eutypa</taxon>
    </lineage>
</organism>
<dbReference type="AlphaFoldDB" id="M7S6S6"/>
<protein>
    <submittedName>
        <fullName evidence="2">Putative ethyl tert-butyl ether degradation protein</fullName>
    </submittedName>
</protein>
<comment type="similarity">
    <text evidence="1">Belongs to the tpcK family.</text>
</comment>
<dbReference type="EMBL" id="KB707549">
    <property type="protein sequence ID" value="EMR61779.1"/>
    <property type="molecule type" value="Genomic_DNA"/>
</dbReference>
<dbReference type="HOGENOM" id="CLU_115019_1_2_1"/>
<evidence type="ECO:0000313" key="2">
    <source>
        <dbReference type="EMBL" id="EMR61779.1"/>
    </source>
</evidence>
<dbReference type="InterPro" id="IPR009799">
    <property type="entry name" value="EthD_dom"/>
</dbReference>
<evidence type="ECO:0000313" key="3">
    <source>
        <dbReference type="Proteomes" id="UP000012174"/>
    </source>
</evidence>
<evidence type="ECO:0000256" key="1">
    <source>
        <dbReference type="ARBA" id="ARBA00005986"/>
    </source>
</evidence>
<dbReference type="PANTHER" id="PTHR40260">
    <property type="entry name" value="BLR8190 PROTEIN"/>
    <property type="match status" value="1"/>
</dbReference>
<keyword evidence="3" id="KW-1185">Reference proteome</keyword>
<dbReference type="SUPFAM" id="SSF54909">
    <property type="entry name" value="Dimeric alpha+beta barrel"/>
    <property type="match status" value="1"/>
</dbReference>
<sequence length="103" mass="11464">MSSKQSVVNVIYPKEAKSDFNMDYYLKTHMPLVAKIWGPHGLKSWSVATLDEDSGFYVQAVLVFESLEAFQKAPTGDIFGDIKNFTNTSPVKWVGNLEATSTV</sequence>
<proteinExistence type="inferred from homology"/>
<accession>M7S6S6</accession>
<dbReference type="OMA" id="YLATHMP"/>
<dbReference type="OrthoDB" id="4892971at2759"/>
<dbReference type="Gene3D" id="3.30.70.100">
    <property type="match status" value="1"/>
</dbReference>
<dbReference type="NCBIfam" id="TIGR02118">
    <property type="entry name" value="EthD family reductase"/>
    <property type="match status" value="1"/>
</dbReference>
<dbReference type="eggNOG" id="ENOG502SXKU">
    <property type="taxonomic scope" value="Eukaryota"/>
</dbReference>
<name>M7S6S6_EUTLA</name>
<gene>
    <name evidence="2" type="ORF">UCREL1_11291</name>
</gene>
<reference evidence="3" key="1">
    <citation type="journal article" date="2013" name="Genome Announc.">
        <title>Draft genome sequence of the grapevine dieback fungus Eutypa lata UCR-EL1.</title>
        <authorList>
            <person name="Blanco-Ulate B."/>
            <person name="Rolshausen P.E."/>
            <person name="Cantu D."/>
        </authorList>
    </citation>
    <scope>NUCLEOTIDE SEQUENCE [LARGE SCALE GENOMIC DNA]</scope>
    <source>
        <strain evidence="3">UCR-EL1</strain>
    </source>
</reference>